<protein>
    <submittedName>
        <fullName evidence="1">Uncharacterized protein</fullName>
    </submittedName>
</protein>
<organism evidence="1">
    <name type="scientific">candidate division WOR-3 bacterium</name>
    <dbReference type="NCBI Taxonomy" id="2052148"/>
    <lineage>
        <taxon>Bacteria</taxon>
        <taxon>Bacteria division WOR-3</taxon>
    </lineage>
</organism>
<reference evidence="1" key="1">
    <citation type="journal article" date="2020" name="mSystems">
        <title>Genome- and Community-Level Interaction Insights into Carbon Utilization and Element Cycling Functions of Hydrothermarchaeota in Hydrothermal Sediment.</title>
        <authorList>
            <person name="Zhou Z."/>
            <person name="Liu Y."/>
            <person name="Xu W."/>
            <person name="Pan J."/>
            <person name="Luo Z.H."/>
            <person name="Li M."/>
        </authorList>
    </citation>
    <scope>NUCLEOTIDE SEQUENCE [LARGE SCALE GENOMIC DNA]</scope>
    <source>
        <strain evidence="1">SpSt-906</strain>
    </source>
</reference>
<evidence type="ECO:0000313" key="1">
    <source>
        <dbReference type="EMBL" id="HGE99729.1"/>
    </source>
</evidence>
<dbReference type="AlphaFoldDB" id="A0A7C3UVM3"/>
<name>A0A7C3UVM3_UNCW3</name>
<accession>A0A7C3UVM3</accession>
<sequence length="83" mass="9532">MTKKEILQKLEGFLQSLPYEINLIFDEVEGEGGLCLLKGKYYIIVNRRLSVDAKIRVIANAIKRLNSIEIPEEISAVIKRWAE</sequence>
<comment type="caution">
    <text evidence="1">The sequence shown here is derived from an EMBL/GenBank/DDBJ whole genome shotgun (WGS) entry which is preliminary data.</text>
</comment>
<proteinExistence type="predicted"/>
<dbReference type="EMBL" id="DTMQ01000041">
    <property type="protein sequence ID" value="HGE99729.1"/>
    <property type="molecule type" value="Genomic_DNA"/>
</dbReference>
<gene>
    <name evidence="1" type="ORF">ENX07_06665</name>
</gene>